<accession>A0A5C5WFY1</accession>
<organism evidence="2 3">
    <name type="scientific">Botrimarina hoheduenensis</name>
    <dbReference type="NCBI Taxonomy" id="2528000"/>
    <lineage>
        <taxon>Bacteria</taxon>
        <taxon>Pseudomonadati</taxon>
        <taxon>Planctomycetota</taxon>
        <taxon>Planctomycetia</taxon>
        <taxon>Pirellulales</taxon>
        <taxon>Lacipirellulaceae</taxon>
        <taxon>Botrimarina</taxon>
    </lineage>
</organism>
<evidence type="ECO:0000313" key="2">
    <source>
        <dbReference type="EMBL" id="TWT48999.1"/>
    </source>
</evidence>
<dbReference type="InterPro" id="IPR006076">
    <property type="entry name" value="FAD-dep_OxRdtase"/>
</dbReference>
<dbReference type="Pfam" id="PF01266">
    <property type="entry name" value="DAO"/>
    <property type="match status" value="1"/>
</dbReference>
<dbReference type="RefSeq" id="WP_197524719.1">
    <property type="nucleotide sequence ID" value="NZ_SJPH01000001.1"/>
</dbReference>
<evidence type="ECO:0000259" key="1">
    <source>
        <dbReference type="Pfam" id="PF01266"/>
    </source>
</evidence>
<comment type="caution">
    <text evidence="2">The sequence shown here is derived from an EMBL/GenBank/DDBJ whole genome shotgun (WGS) entry which is preliminary data.</text>
</comment>
<gene>
    <name evidence="2" type="ORF">Pla111_07770</name>
</gene>
<dbReference type="SUPFAM" id="SSF51905">
    <property type="entry name" value="FAD/NAD(P)-binding domain"/>
    <property type="match status" value="1"/>
</dbReference>
<sequence length="672" mass="74434">MSNPVAPADDPIDSFLEWSQPNPGSNRFALGCFDSGITIYDQQVRALNLVYCLHEKHGKELKIAVIGGGVAGLSVAAAATTLGMSVSLFERKPVLLHLQQGCETRWVHPHIYNWPEDGSSLPYAGLPMLTWEESTASDVSRQILSSFHDRYYNKVAIHHGVELLGVSDDNRVSWKGSSKIYDADGDSRYDVVVFAVGFGVERHTTDWQDSYWRNDSLNQIITDSGSDAPVVIVSGRGDGGLVDLLRACLKDFHQGRIVRELFPPGKTRLHEALRNIKKQFLSGEHKGKSSWLYDKYGALYNDTNLLDTAKEAVHDRKRTDQQVFLNANPKEISDVLTLEKASLLNTLLTYISHKVGAFSYRGGKCTASKDSVEIDGVHHECRRKSIRHGTDREEALRAAHFTEGADLCNELMARNEAKPSAIIWEPGWWGKAVGGASVEFVPPATQLVATTFISTLADVLRRFFEVPGAEDLAYRVTLHRLVHIRGGDYFQQICRYSGNRKEGEVGRVNKVDDGIVGLACRLGKPVIVQGDDANEVDEAVAALGASRLGSDPLGALLAVPFVHHGRAGRVVPLVLFLDTAKQVVFGEDDSFLKVLYHACRGFCENILTMKNNDELYFPNAEYPGYVSKLDPSDRELIDNHAALKETPLLAEVFEDSLKMDAVSSFNADFRRY</sequence>
<dbReference type="Proteomes" id="UP000318995">
    <property type="component" value="Unassembled WGS sequence"/>
</dbReference>
<evidence type="ECO:0000313" key="3">
    <source>
        <dbReference type="Proteomes" id="UP000318995"/>
    </source>
</evidence>
<dbReference type="InterPro" id="IPR036188">
    <property type="entry name" value="FAD/NAD-bd_sf"/>
</dbReference>
<name>A0A5C5WFY1_9BACT</name>
<feature type="domain" description="FAD dependent oxidoreductase" evidence="1">
    <location>
        <begin position="62"/>
        <end position="123"/>
    </location>
</feature>
<proteinExistence type="predicted"/>
<reference evidence="2 3" key="1">
    <citation type="submission" date="2019-02" db="EMBL/GenBank/DDBJ databases">
        <title>Deep-cultivation of Planctomycetes and their phenomic and genomic characterization uncovers novel biology.</title>
        <authorList>
            <person name="Wiegand S."/>
            <person name="Jogler M."/>
            <person name="Boedeker C."/>
            <person name="Pinto D."/>
            <person name="Vollmers J."/>
            <person name="Rivas-Marin E."/>
            <person name="Kohn T."/>
            <person name="Peeters S.H."/>
            <person name="Heuer A."/>
            <person name="Rast P."/>
            <person name="Oberbeckmann S."/>
            <person name="Bunk B."/>
            <person name="Jeske O."/>
            <person name="Meyerdierks A."/>
            <person name="Storesund J.E."/>
            <person name="Kallscheuer N."/>
            <person name="Luecker S."/>
            <person name="Lage O.M."/>
            <person name="Pohl T."/>
            <person name="Merkel B.J."/>
            <person name="Hornburger P."/>
            <person name="Mueller R.-W."/>
            <person name="Bruemmer F."/>
            <person name="Labrenz M."/>
            <person name="Spormann A.M."/>
            <person name="Op Den Camp H."/>
            <person name="Overmann J."/>
            <person name="Amann R."/>
            <person name="Jetten M.S.M."/>
            <person name="Mascher T."/>
            <person name="Medema M.H."/>
            <person name="Devos D.P."/>
            <person name="Kaster A.-K."/>
            <person name="Ovreas L."/>
            <person name="Rohde M."/>
            <person name="Galperin M.Y."/>
            <person name="Jogler C."/>
        </authorList>
    </citation>
    <scope>NUCLEOTIDE SEQUENCE [LARGE SCALE GENOMIC DNA]</scope>
    <source>
        <strain evidence="2 3">Pla111</strain>
    </source>
</reference>
<dbReference type="EMBL" id="SJPH01000001">
    <property type="protein sequence ID" value="TWT48999.1"/>
    <property type="molecule type" value="Genomic_DNA"/>
</dbReference>
<keyword evidence="3" id="KW-1185">Reference proteome</keyword>
<dbReference type="AlphaFoldDB" id="A0A5C5WFY1"/>
<dbReference type="Gene3D" id="3.50.50.60">
    <property type="entry name" value="FAD/NAD(P)-binding domain"/>
    <property type="match status" value="1"/>
</dbReference>
<protein>
    <submittedName>
        <fullName evidence="2">Pyridine nucleotide-disulfide oxidoreductase</fullName>
    </submittedName>
</protein>